<dbReference type="eggNOG" id="arCOG06842">
    <property type="taxonomic scope" value="Archaea"/>
</dbReference>
<dbReference type="STRING" id="521011.Mpal_0916"/>
<gene>
    <name evidence="2" type="ordered locus">Mpal_0916</name>
</gene>
<dbReference type="HOGENOM" id="CLU_094233_0_0_2"/>
<dbReference type="Proteomes" id="UP000002457">
    <property type="component" value="Chromosome"/>
</dbReference>
<evidence type="ECO:0000259" key="1">
    <source>
        <dbReference type="Pfam" id="PF08861"/>
    </source>
</evidence>
<protein>
    <recommendedName>
        <fullName evidence="1">DUF1828 domain-containing protein</fullName>
    </recommendedName>
</protein>
<evidence type="ECO:0000313" key="2">
    <source>
        <dbReference type="EMBL" id="ACL16270.1"/>
    </source>
</evidence>
<accession>B8GGL5</accession>
<dbReference type="KEGG" id="mpl:Mpal_0916"/>
<dbReference type="Pfam" id="PF08861">
    <property type="entry name" value="DUF1828"/>
    <property type="match status" value="1"/>
</dbReference>
<dbReference type="EMBL" id="CP001338">
    <property type="protein sequence ID" value="ACL16270.1"/>
    <property type="molecule type" value="Genomic_DNA"/>
</dbReference>
<proteinExistence type="predicted"/>
<keyword evidence="3" id="KW-1185">Reference proteome</keyword>
<reference evidence="2 3" key="1">
    <citation type="journal article" date="2015" name="Genome Announc.">
        <title>Complete Genome Sequence of Methanosphaerula palustris E1-9CT, a Hydrogenotrophic Methanogen Isolated from a Minerotrophic Fen Peatland.</title>
        <authorList>
            <person name="Cadillo-Quiroz H."/>
            <person name="Browne P."/>
            <person name="Kyrpides N."/>
            <person name="Woyke T."/>
            <person name="Goodwin L."/>
            <person name="Detter C."/>
            <person name="Yavitt J.B."/>
            <person name="Zinder S.H."/>
        </authorList>
    </citation>
    <scope>NUCLEOTIDE SEQUENCE [LARGE SCALE GENOMIC DNA]</scope>
    <source>
        <strain evidence="3">ATCC BAA-1556 / DSM 19958 / E1-9c</strain>
    </source>
</reference>
<evidence type="ECO:0000313" key="3">
    <source>
        <dbReference type="Proteomes" id="UP000002457"/>
    </source>
</evidence>
<name>B8GGL5_METPE</name>
<organism evidence="2 3">
    <name type="scientific">Methanosphaerula palustris (strain ATCC BAA-1556 / DSM 19958 / E1-9c)</name>
    <dbReference type="NCBI Taxonomy" id="521011"/>
    <lineage>
        <taxon>Archaea</taxon>
        <taxon>Methanobacteriati</taxon>
        <taxon>Methanobacteriota</taxon>
        <taxon>Stenosarchaea group</taxon>
        <taxon>Methanomicrobia</taxon>
        <taxon>Methanomicrobiales</taxon>
        <taxon>Methanoregulaceae</taxon>
        <taxon>Methanosphaerula</taxon>
    </lineage>
</organism>
<dbReference type="InterPro" id="IPR014960">
    <property type="entry name" value="DUF1828"/>
</dbReference>
<dbReference type="AlphaFoldDB" id="B8GGL5"/>
<feature type="domain" description="DUF1828" evidence="1">
    <location>
        <begin position="37"/>
        <end position="127"/>
    </location>
</feature>
<sequence>MGDELMSVQTITQNFRQKVCDQVRVEAEGVDRYRVFTPFLFEDGDHLVVVLKLEEGRWVLSDEGHTFMHLTYDLDEKDLRSGSRQKIISNALAAFSVEDRNGELILSINNEQFGDALYSYVQALLKIFDISYLSRERVRSTFMDDVHDFVQEHIQKGHVHVDWHDPIHDPDSKYSADFMIESESGPILVYALSNDSRVSNATINLLMFEKWGLKFRSIGIFEDQEEINRKTLAKFTDVCEKQFSNLYGNKDRLLKYVQESGGMVTA</sequence>